<dbReference type="PROSITE" id="PS51094">
    <property type="entry name" value="PTS_EIIA_TYPE_2"/>
    <property type="match status" value="1"/>
</dbReference>
<dbReference type="Pfam" id="PF00359">
    <property type="entry name" value="PTS_EIIA_2"/>
    <property type="match status" value="1"/>
</dbReference>
<accession>A0A9D5K772</accession>
<dbReference type="PANTHER" id="PTHR47738:SF1">
    <property type="entry name" value="NITROGEN REGULATORY PROTEIN"/>
    <property type="match status" value="1"/>
</dbReference>
<dbReference type="EMBL" id="WJKJ01000004">
    <property type="protein sequence ID" value="MBD3363601.1"/>
    <property type="molecule type" value="Genomic_DNA"/>
</dbReference>
<reference evidence="2" key="1">
    <citation type="submission" date="2019-11" db="EMBL/GenBank/DDBJ databases">
        <title>Microbial mats filling the niche in hypersaline microbial mats.</title>
        <authorList>
            <person name="Wong H.L."/>
            <person name="Macleod F.I."/>
            <person name="White R.A. III"/>
            <person name="Burns B.P."/>
        </authorList>
    </citation>
    <scope>NUCLEOTIDE SEQUENCE</scope>
    <source>
        <strain evidence="2">Bin_327</strain>
    </source>
</reference>
<proteinExistence type="predicted"/>
<dbReference type="InterPro" id="IPR002178">
    <property type="entry name" value="PTS_EIIA_type-2_dom"/>
</dbReference>
<organism evidence="2 3">
    <name type="scientific">candidate division WOR-3 bacterium</name>
    <dbReference type="NCBI Taxonomy" id="2052148"/>
    <lineage>
        <taxon>Bacteria</taxon>
        <taxon>Bacteria division WOR-3</taxon>
    </lineage>
</organism>
<dbReference type="Proteomes" id="UP000630660">
    <property type="component" value="Unassembled WGS sequence"/>
</dbReference>
<dbReference type="Gene3D" id="3.40.930.10">
    <property type="entry name" value="Mannitol-specific EII, Chain A"/>
    <property type="match status" value="1"/>
</dbReference>
<sequence>TVVLQLNKSFKPLEYFLSRAVVSELSGNTPRELIKELCTSVSQVDHRFKIAPTFARVMEREMEIHTGLEMGVAVPHAALPWLSKPVFTFGRSLKGVDWNTPDGMPVRLVFLIFTPDPDADENQVRILAAIARATSKKDVREKLIKAESRPNLVSILESELGSQKIARV</sequence>
<dbReference type="GO" id="GO:0030295">
    <property type="term" value="F:protein kinase activator activity"/>
    <property type="evidence" value="ECO:0007669"/>
    <property type="project" value="TreeGrafter"/>
</dbReference>
<name>A0A9D5K772_UNCW3</name>
<protein>
    <recommendedName>
        <fullName evidence="1">PTS EIIA type-2 domain-containing protein</fullName>
    </recommendedName>
</protein>
<evidence type="ECO:0000313" key="2">
    <source>
        <dbReference type="EMBL" id="MBD3363601.1"/>
    </source>
</evidence>
<dbReference type="AlphaFoldDB" id="A0A9D5K772"/>
<evidence type="ECO:0000259" key="1">
    <source>
        <dbReference type="PROSITE" id="PS51094"/>
    </source>
</evidence>
<dbReference type="InterPro" id="IPR016152">
    <property type="entry name" value="PTrfase/Anion_transptr"/>
</dbReference>
<dbReference type="PANTHER" id="PTHR47738">
    <property type="entry name" value="PTS SYSTEM FRUCTOSE-LIKE EIIA COMPONENT-RELATED"/>
    <property type="match status" value="1"/>
</dbReference>
<gene>
    <name evidence="2" type="ORF">GF359_00130</name>
</gene>
<comment type="caution">
    <text evidence="2">The sequence shown here is derived from an EMBL/GenBank/DDBJ whole genome shotgun (WGS) entry which is preliminary data.</text>
</comment>
<dbReference type="CDD" id="cd00211">
    <property type="entry name" value="PTS_IIA_fru"/>
    <property type="match status" value="1"/>
</dbReference>
<dbReference type="InterPro" id="IPR051541">
    <property type="entry name" value="PTS_SugarTrans_NitroReg"/>
</dbReference>
<feature type="non-terminal residue" evidence="2">
    <location>
        <position position="1"/>
    </location>
</feature>
<dbReference type="SUPFAM" id="SSF55804">
    <property type="entry name" value="Phoshotransferase/anion transport protein"/>
    <property type="match status" value="1"/>
</dbReference>
<evidence type="ECO:0000313" key="3">
    <source>
        <dbReference type="Proteomes" id="UP000630660"/>
    </source>
</evidence>
<feature type="domain" description="PTS EIIA type-2" evidence="1">
    <location>
        <begin position="14"/>
        <end position="159"/>
    </location>
</feature>